<protein>
    <recommendedName>
        <fullName evidence="3">DUF4912 domain-containing protein</fullName>
    </recommendedName>
</protein>
<dbReference type="RefSeq" id="WP_184619183.1">
    <property type="nucleotide sequence ID" value="NZ_JACHEX010000002.1"/>
</dbReference>
<accession>A0A841GJH5</accession>
<sequence length="261" mass="30305">MVDGNIEKLKKWLDSNPTIQELKSQARILGLKVKRMMKKREVIKLIEGYINQMQELQKIQRPSSANSANDVKEDQEIKREEDIKLPESYNKNKLVVLPVNPNWLHVYWDLSKKTSESLMNLPNGFRTVLRIYDVTFIDFNGNNAHRTFEISVDLRTMKNYYVNVPMPNADYLAELGYVSPDGEFHPIIRSNLCKTPPNSPSQSTRERWLDIRKKRKIVTPSEGVLVKEVETIPGSIFNNNPLSKEESIWQLFSRLRSGRGM</sequence>
<dbReference type="Proteomes" id="UP000555828">
    <property type="component" value="Unassembled WGS sequence"/>
</dbReference>
<reference evidence="1 2" key="1">
    <citation type="submission" date="2020-08" db="EMBL/GenBank/DDBJ databases">
        <title>Genomic Encyclopedia of Type Strains, Phase IV (KMG-IV): sequencing the most valuable type-strain genomes for metagenomic binning, comparative biology and taxonomic classification.</title>
        <authorList>
            <person name="Goeker M."/>
        </authorList>
    </citation>
    <scope>NUCLEOTIDE SEQUENCE [LARGE SCALE GENOMIC DNA]</scope>
    <source>
        <strain evidence="1 2">DSM 13481</strain>
    </source>
</reference>
<name>A0A841GJH5_9BACT</name>
<dbReference type="Pfam" id="PF16258">
    <property type="entry name" value="DUF4912"/>
    <property type="match status" value="1"/>
</dbReference>
<dbReference type="InterPro" id="IPR032585">
    <property type="entry name" value="DUF4912"/>
</dbReference>
<evidence type="ECO:0008006" key="3">
    <source>
        <dbReference type="Google" id="ProtNLM"/>
    </source>
</evidence>
<evidence type="ECO:0000313" key="2">
    <source>
        <dbReference type="Proteomes" id="UP000555828"/>
    </source>
</evidence>
<dbReference type="AlphaFoldDB" id="A0A841GJH5"/>
<dbReference type="EMBL" id="JACHEX010000002">
    <property type="protein sequence ID" value="MBB6062517.1"/>
    <property type="molecule type" value="Genomic_DNA"/>
</dbReference>
<proteinExistence type="predicted"/>
<keyword evidence="2" id="KW-1185">Reference proteome</keyword>
<organism evidence="1 2">
    <name type="scientific">Thermosipho japonicus</name>
    <dbReference type="NCBI Taxonomy" id="90323"/>
    <lineage>
        <taxon>Bacteria</taxon>
        <taxon>Thermotogati</taxon>
        <taxon>Thermotogota</taxon>
        <taxon>Thermotogae</taxon>
        <taxon>Thermotogales</taxon>
        <taxon>Fervidobacteriaceae</taxon>
        <taxon>Thermosipho</taxon>
    </lineage>
</organism>
<gene>
    <name evidence="1" type="ORF">HNP65_000955</name>
</gene>
<comment type="caution">
    <text evidence="1">The sequence shown here is derived from an EMBL/GenBank/DDBJ whole genome shotgun (WGS) entry which is preliminary data.</text>
</comment>
<evidence type="ECO:0000313" key="1">
    <source>
        <dbReference type="EMBL" id="MBB6062517.1"/>
    </source>
</evidence>